<gene>
    <name evidence="1" type="ORF">CAAU_1842</name>
</gene>
<sequence length="37" mass="4150">MFKSKIKFISLGIILTIMLTFLSCAKTQIPEGTKEAF</sequence>
<protein>
    <submittedName>
        <fullName evidence="1">Uncharacterized protein</fullName>
    </submittedName>
</protein>
<organism evidence="1 2">
    <name type="scientific">Caloramator australicus RC3</name>
    <dbReference type="NCBI Taxonomy" id="857293"/>
    <lineage>
        <taxon>Bacteria</taxon>
        <taxon>Bacillati</taxon>
        <taxon>Bacillota</taxon>
        <taxon>Clostridia</taxon>
        <taxon>Eubacteriales</taxon>
        <taxon>Clostridiaceae</taxon>
        <taxon>Caloramator</taxon>
    </lineage>
</organism>
<dbReference type="Proteomes" id="UP000007652">
    <property type="component" value="Unassembled WGS sequence"/>
</dbReference>
<name>I7LHC1_9CLOT</name>
<dbReference type="AlphaFoldDB" id="I7LHC1"/>
<dbReference type="STRING" id="857293.CAAU_1842"/>
<keyword evidence="2" id="KW-1185">Reference proteome</keyword>
<evidence type="ECO:0000313" key="2">
    <source>
        <dbReference type="Proteomes" id="UP000007652"/>
    </source>
</evidence>
<dbReference type="EMBL" id="CAKP01000096">
    <property type="protein sequence ID" value="CCJ33926.1"/>
    <property type="molecule type" value="Genomic_DNA"/>
</dbReference>
<reference evidence="1 2" key="1">
    <citation type="journal article" date="2011" name="J. Bacteriol.">
        <title>Draft genome sequence of Caloramator australicus strain RC3T, a thermoanaerobe from the Great Artesian Basin of Australia.</title>
        <authorList>
            <person name="Ogg C.D."/>
            <person name="Patel B.K.C."/>
        </authorList>
    </citation>
    <scope>NUCLEOTIDE SEQUENCE [LARGE SCALE GENOMIC DNA]</scope>
    <source>
        <strain evidence="1 2">RC3</strain>
    </source>
</reference>
<proteinExistence type="predicted"/>
<accession>I7LHC1</accession>
<comment type="caution">
    <text evidence="1">The sequence shown here is derived from an EMBL/GenBank/DDBJ whole genome shotgun (WGS) entry which is preliminary data.</text>
</comment>
<dbReference type="PROSITE" id="PS51257">
    <property type="entry name" value="PROKAR_LIPOPROTEIN"/>
    <property type="match status" value="1"/>
</dbReference>
<evidence type="ECO:0000313" key="1">
    <source>
        <dbReference type="EMBL" id="CCJ33926.1"/>
    </source>
</evidence>